<keyword evidence="2" id="KW-0472">Membrane</keyword>
<evidence type="ECO:0000256" key="1">
    <source>
        <dbReference type="SAM" id="MobiDB-lite"/>
    </source>
</evidence>
<feature type="transmembrane region" description="Helical" evidence="2">
    <location>
        <begin position="85"/>
        <end position="106"/>
    </location>
</feature>
<keyword evidence="2" id="KW-1133">Transmembrane helix</keyword>
<sequence>MSFTSNIEPYEAETLISASLQSAYNHGSPAGGSARSSALLYEAEKGFILRMLWPSLAFCQANEDDLYCGLPDALEPDGDVAGRGVLIAFVVAVATSFVAAGFVLFAEWHEYFGKPNQHRRMHHFRMFADTYLVSLSDTQAVTSLALLITTNFFLGCTITAYHYDLVCSLVLMSSAAHIGSLAVMHRYFDAKKHQSWQHFRSLTRVAMILASFILSYVLFRCRSEIFPSFRPLSNTNDANTTTSTGLVLPAVCFIDHPGYSNASSRQNFTASPSWSLNLTTPVSSNHSSLYGNSSSYGTSNISTPVTMPAFATFSSNDDLTSTGDMVALCFLFGAFILTALTSFILFLVKMDRTWHNWVAYSVRLICFVTTYVIAWYGFARFQQLQHWMKYSGWFGEDDGEESMASFGQLMPLVLLFLPVLALIEAFAERRPPPRTNDDDGGSTNSQHRLRSRDGKWVP</sequence>
<dbReference type="PANTHER" id="PTHR37577:SF1">
    <property type="entry name" value="INTEGRAL MEMBRANE PROTEIN"/>
    <property type="match status" value="1"/>
</dbReference>
<gene>
    <name evidence="3" type="ORF">K458DRAFT_488961</name>
</gene>
<organism evidence="3 4">
    <name type="scientific">Lentithecium fluviatile CBS 122367</name>
    <dbReference type="NCBI Taxonomy" id="1168545"/>
    <lineage>
        <taxon>Eukaryota</taxon>
        <taxon>Fungi</taxon>
        <taxon>Dikarya</taxon>
        <taxon>Ascomycota</taxon>
        <taxon>Pezizomycotina</taxon>
        <taxon>Dothideomycetes</taxon>
        <taxon>Pleosporomycetidae</taxon>
        <taxon>Pleosporales</taxon>
        <taxon>Massarineae</taxon>
        <taxon>Lentitheciaceae</taxon>
        <taxon>Lentithecium</taxon>
    </lineage>
</organism>
<evidence type="ECO:0000256" key="2">
    <source>
        <dbReference type="SAM" id="Phobius"/>
    </source>
</evidence>
<dbReference type="EMBL" id="MU005589">
    <property type="protein sequence ID" value="KAF2681835.1"/>
    <property type="molecule type" value="Genomic_DNA"/>
</dbReference>
<feature type="transmembrane region" description="Helical" evidence="2">
    <location>
        <begin position="160"/>
        <end position="182"/>
    </location>
</feature>
<feature type="transmembrane region" description="Helical" evidence="2">
    <location>
        <begin position="202"/>
        <end position="219"/>
    </location>
</feature>
<dbReference type="InterPro" id="IPR053018">
    <property type="entry name" value="Elsinochrome_Biosynth-Asso"/>
</dbReference>
<protein>
    <submittedName>
        <fullName evidence="3">Uncharacterized protein</fullName>
    </submittedName>
</protein>
<evidence type="ECO:0000313" key="3">
    <source>
        <dbReference type="EMBL" id="KAF2681835.1"/>
    </source>
</evidence>
<proteinExistence type="predicted"/>
<dbReference type="OrthoDB" id="5427664at2759"/>
<feature type="transmembrane region" description="Helical" evidence="2">
    <location>
        <begin position="409"/>
        <end position="427"/>
    </location>
</feature>
<feature type="transmembrane region" description="Helical" evidence="2">
    <location>
        <begin position="360"/>
        <end position="378"/>
    </location>
</feature>
<name>A0A6G1IUJ6_9PLEO</name>
<feature type="region of interest" description="Disordered" evidence="1">
    <location>
        <begin position="431"/>
        <end position="458"/>
    </location>
</feature>
<evidence type="ECO:0000313" key="4">
    <source>
        <dbReference type="Proteomes" id="UP000799291"/>
    </source>
</evidence>
<reference evidence="3" key="1">
    <citation type="journal article" date="2020" name="Stud. Mycol.">
        <title>101 Dothideomycetes genomes: a test case for predicting lifestyles and emergence of pathogens.</title>
        <authorList>
            <person name="Haridas S."/>
            <person name="Albert R."/>
            <person name="Binder M."/>
            <person name="Bloem J."/>
            <person name="Labutti K."/>
            <person name="Salamov A."/>
            <person name="Andreopoulos B."/>
            <person name="Baker S."/>
            <person name="Barry K."/>
            <person name="Bills G."/>
            <person name="Bluhm B."/>
            <person name="Cannon C."/>
            <person name="Castanera R."/>
            <person name="Culley D."/>
            <person name="Daum C."/>
            <person name="Ezra D."/>
            <person name="Gonzalez J."/>
            <person name="Henrissat B."/>
            <person name="Kuo A."/>
            <person name="Liang C."/>
            <person name="Lipzen A."/>
            <person name="Lutzoni F."/>
            <person name="Magnuson J."/>
            <person name="Mondo S."/>
            <person name="Nolan M."/>
            <person name="Ohm R."/>
            <person name="Pangilinan J."/>
            <person name="Park H.-J."/>
            <person name="Ramirez L."/>
            <person name="Alfaro M."/>
            <person name="Sun H."/>
            <person name="Tritt A."/>
            <person name="Yoshinaga Y."/>
            <person name="Zwiers L.-H."/>
            <person name="Turgeon B."/>
            <person name="Goodwin S."/>
            <person name="Spatafora J."/>
            <person name="Crous P."/>
            <person name="Grigoriev I."/>
        </authorList>
    </citation>
    <scope>NUCLEOTIDE SEQUENCE</scope>
    <source>
        <strain evidence="3">CBS 122367</strain>
    </source>
</reference>
<feature type="transmembrane region" description="Helical" evidence="2">
    <location>
        <begin position="325"/>
        <end position="348"/>
    </location>
</feature>
<keyword evidence="4" id="KW-1185">Reference proteome</keyword>
<accession>A0A6G1IUJ6</accession>
<dbReference type="PANTHER" id="PTHR37577">
    <property type="entry name" value="INTEGRAL MEMBRANE PROTEIN"/>
    <property type="match status" value="1"/>
</dbReference>
<keyword evidence="2" id="KW-0812">Transmembrane</keyword>
<feature type="transmembrane region" description="Helical" evidence="2">
    <location>
        <begin position="127"/>
        <end position="154"/>
    </location>
</feature>
<dbReference type="Proteomes" id="UP000799291">
    <property type="component" value="Unassembled WGS sequence"/>
</dbReference>
<dbReference type="AlphaFoldDB" id="A0A6G1IUJ6"/>